<name>A0A0K1H0K5_YERPE</name>
<sequence>MSLSINQVVNAQIAPVPMAAARRDLSMSALFTPETGQAFTDGQTRYVTVSSAQDVANLFGSASSVYKAAQALFSVRPKPNKAIVARWAKEKQVIPAVASALNGGTLSVGIDTFKRITDGAFSLMVDGNAVVIGALDFSSAADLKGVAGIIAAAIPKDAVFSSVWDDIGKRIIFQAKKAGAQGAPTFGYAIKPDAGTYIGDLLKLEDGQASRIDGQDAAEVAQETPAEALGKLENIFQNWYGAYFADALTDEKLMNAHDWIASAPTSKVLAFTALRDEQLAWDNTNTLKVLAEKNSGRLMVQYNKTGDDHAAAALLGIALSTNWNAINSAKTVKFKQQTTVQSDDRITLNEAEKARRLGVNFYTDYDGVAMLAEGAMLGGTFIDEIVGLDAFLDACQKQAFSTLQGNPGKISQTDKGQAMLIGSLITIGEEFVRNGFLAGGIWRGNDVGELTYGDRLDAGYYFYSDTYDLQSIADREARKAMPIMCAIKLAGAIHSVDLLIQFNR</sequence>
<accession>A0A5P8YMB2</accession>
<dbReference type="AlphaFoldDB" id="A0A0K1H0K5"/>
<organism evidence="1">
    <name type="scientific">Yersinia pestis</name>
    <dbReference type="NCBI Taxonomy" id="632"/>
    <lineage>
        <taxon>Bacteria</taxon>
        <taxon>Pseudomonadati</taxon>
        <taxon>Pseudomonadota</taxon>
        <taxon>Gammaproteobacteria</taxon>
        <taxon>Enterobacterales</taxon>
        <taxon>Yersiniaceae</taxon>
        <taxon>Yersinia</taxon>
    </lineage>
</organism>
<keyword evidence="1" id="KW-0614">Plasmid</keyword>
<accession>A0A0K1H0K5</accession>
<proteinExistence type="predicted"/>
<evidence type="ECO:0000313" key="1">
    <source>
        <dbReference type="EMBL" id="AKT73164.1"/>
    </source>
</evidence>
<reference evidence="1" key="1">
    <citation type="submission" date="2015-06" db="EMBL/GenBank/DDBJ databases">
        <title>Complete cryptic plasmid (pTP33) assembly of Yersinia pestis biovar Medievalis strain I-2638.</title>
        <authorList>
            <person name="Afanas'ev M.V."/>
            <person name="Tokmakova E.G."/>
            <person name="Polovinkina V.S."/>
            <person name="Sidorova E.A."/>
            <person name="Sinkov V.V."/>
            <person name="Balakhonov S.V."/>
        </authorList>
    </citation>
    <scope>NUCLEOTIDE SEQUENCE</scope>
    <source>
        <strain evidence="1">I-2638</strain>
        <plasmid evidence="1">pTP33</plasmid>
    </source>
</reference>
<dbReference type="InterPro" id="IPR021808">
    <property type="entry name" value="DUF3383"/>
</dbReference>
<dbReference type="EMBL" id="KT020860">
    <property type="protein sequence ID" value="AKT73164.1"/>
    <property type="molecule type" value="Genomic_DNA"/>
</dbReference>
<dbReference type="Pfam" id="PF11863">
    <property type="entry name" value="DUF3383"/>
    <property type="match status" value="1"/>
</dbReference>
<protein>
    <submittedName>
        <fullName evidence="1">Phage-related protein</fullName>
    </submittedName>
</protein>
<dbReference type="RefSeq" id="WP_016678638.1">
    <property type="nucleotide sequence ID" value="NZ_CP045152.1"/>
</dbReference>
<geneLocation type="plasmid" evidence="1">
    <name>pTP33</name>
</geneLocation>